<dbReference type="Pfam" id="PF13519">
    <property type="entry name" value="VWA_2"/>
    <property type="match status" value="1"/>
</dbReference>
<feature type="transmembrane region" description="Helical" evidence="5">
    <location>
        <begin position="12"/>
        <end position="31"/>
    </location>
</feature>
<dbReference type="EMBL" id="CP028923">
    <property type="protein sequence ID" value="QCK15479.1"/>
    <property type="molecule type" value="Genomic_DNA"/>
</dbReference>
<dbReference type="RefSeq" id="WP_137091076.1">
    <property type="nucleotide sequence ID" value="NZ_CP028923.1"/>
</dbReference>
<protein>
    <submittedName>
        <fullName evidence="7">Aerotolerance regulator BatB</fullName>
    </submittedName>
</protein>
<keyword evidence="1" id="KW-1003">Cell membrane</keyword>
<dbReference type="Gene3D" id="3.40.50.410">
    <property type="entry name" value="von Willebrand factor, type A domain"/>
    <property type="match status" value="1"/>
</dbReference>
<evidence type="ECO:0000313" key="8">
    <source>
        <dbReference type="Proteomes" id="UP000298616"/>
    </source>
</evidence>
<dbReference type="PROSITE" id="PS50234">
    <property type="entry name" value="VWFA"/>
    <property type="match status" value="1"/>
</dbReference>
<dbReference type="PANTHER" id="PTHR22550">
    <property type="entry name" value="SPORE GERMINATION PROTEIN"/>
    <property type="match status" value="1"/>
</dbReference>
<name>A0A4D7JHD1_9BACT</name>
<feature type="transmembrane region" description="Helical" evidence="5">
    <location>
        <begin position="298"/>
        <end position="317"/>
    </location>
</feature>
<evidence type="ECO:0000256" key="3">
    <source>
        <dbReference type="ARBA" id="ARBA00022989"/>
    </source>
</evidence>
<dbReference type="SMART" id="SM00327">
    <property type="entry name" value="VWA"/>
    <property type="match status" value="1"/>
</dbReference>
<proteinExistence type="predicted"/>
<dbReference type="PANTHER" id="PTHR22550:SF5">
    <property type="entry name" value="LEUCINE ZIPPER PROTEIN 4"/>
    <property type="match status" value="1"/>
</dbReference>
<reference evidence="7 8" key="1">
    <citation type="submission" date="2018-04" db="EMBL/GenBank/DDBJ databases">
        <title>Complete genome uncultured novel isolate.</title>
        <authorList>
            <person name="Merlino G."/>
        </authorList>
    </citation>
    <scope>NUCLEOTIDE SEQUENCE [LARGE SCALE GENOMIC DNA]</scope>
    <source>
        <strain evidence="8">R1DC9</strain>
    </source>
</reference>
<gene>
    <name evidence="7" type="ORF">DCC35_12370</name>
</gene>
<keyword evidence="3 5" id="KW-1133">Transmembrane helix</keyword>
<sequence length="323" mass="36154">MNWYVEPDNTVYIFAGLFIFLYLLYVVRVSVISRKMGVPYYGIAFKAILRTVYFALFIVALLGPSFGQAKDQIQAVGKDVYFCVDLSESMNANDIEPSRLSKLKHELIDIVDAFSGDRMSLIIFSGEAFIQCPLTYDQSALSLYIETLSTSLVPETGTNFGPPLEMALSKMEENEQVAGKETNKIIILMSDGEDFGENTNEAVKKIKDRDISLYTLGIGTRQGSRIPEGRSYKADKQGQPVITKLNPEDLISLADETGGEYYEISAQKNETNKLIKDVKEIKGQVQATKVIDVNQNKYWIFLAIAMGLFVLDMLVPVKTLQLK</sequence>
<dbReference type="SUPFAM" id="SSF53300">
    <property type="entry name" value="vWA-like"/>
    <property type="match status" value="1"/>
</dbReference>
<evidence type="ECO:0000256" key="1">
    <source>
        <dbReference type="ARBA" id="ARBA00022475"/>
    </source>
</evidence>
<evidence type="ECO:0000256" key="4">
    <source>
        <dbReference type="ARBA" id="ARBA00023136"/>
    </source>
</evidence>
<dbReference type="OrthoDB" id="6206554at2"/>
<dbReference type="InterPro" id="IPR050768">
    <property type="entry name" value="UPF0353/GerABKA_families"/>
</dbReference>
<evidence type="ECO:0000256" key="2">
    <source>
        <dbReference type="ARBA" id="ARBA00022692"/>
    </source>
</evidence>
<dbReference type="InterPro" id="IPR002035">
    <property type="entry name" value="VWF_A"/>
</dbReference>
<dbReference type="Proteomes" id="UP000298616">
    <property type="component" value="Chromosome"/>
</dbReference>
<keyword evidence="8" id="KW-1185">Reference proteome</keyword>
<dbReference type="KEGG" id="fpf:DCC35_12370"/>
<evidence type="ECO:0000313" key="7">
    <source>
        <dbReference type="EMBL" id="QCK15479.1"/>
    </source>
</evidence>
<keyword evidence="2 5" id="KW-0812">Transmembrane</keyword>
<feature type="domain" description="VWFA" evidence="6">
    <location>
        <begin position="79"/>
        <end position="278"/>
    </location>
</feature>
<organism evidence="7 8">
    <name type="scientific">Mangrovivirga cuniculi</name>
    <dbReference type="NCBI Taxonomy" id="2715131"/>
    <lineage>
        <taxon>Bacteria</taxon>
        <taxon>Pseudomonadati</taxon>
        <taxon>Bacteroidota</taxon>
        <taxon>Cytophagia</taxon>
        <taxon>Cytophagales</taxon>
        <taxon>Mangrovivirgaceae</taxon>
        <taxon>Mangrovivirga</taxon>
    </lineage>
</organism>
<dbReference type="AlphaFoldDB" id="A0A4D7JHD1"/>
<accession>A0A4D7JHD1</accession>
<feature type="transmembrane region" description="Helical" evidence="5">
    <location>
        <begin position="43"/>
        <end position="63"/>
    </location>
</feature>
<evidence type="ECO:0000256" key="5">
    <source>
        <dbReference type="SAM" id="Phobius"/>
    </source>
</evidence>
<keyword evidence="4 5" id="KW-0472">Membrane</keyword>
<dbReference type="InterPro" id="IPR036465">
    <property type="entry name" value="vWFA_dom_sf"/>
</dbReference>
<evidence type="ECO:0000259" key="6">
    <source>
        <dbReference type="PROSITE" id="PS50234"/>
    </source>
</evidence>